<reference evidence="7 8" key="1">
    <citation type="submission" date="2010-08" db="EMBL/GenBank/DDBJ databases">
        <authorList>
            <person name="Weinstock G."/>
            <person name="Sodergren E."/>
            <person name="Clifton S."/>
            <person name="Fulton L."/>
            <person name="Fulton B."/>
            <person name="Courtney L."/>
            <person name="Fronick C."/>
            <person name="Harrison M."/>
            <person name="Strong C."/>
            <person name="Farmer C."/>
            <person name="Delahaunty K."/>
            <person name="Markovic C."/>
            <person name="Hall O."/>
            <person name="Minx P."/>
            <person name="Tomlinson C."/>
            <person name="Mitreva M."/>
            <person name="Hou S."/>
            <person name="Chen J."/>
            <person name="Wollam A."/>
            <person name="Pepin K.H."/>
            <person name="Johnson M."/>
            <person name="Bhonagiri V."/>
            <person name="Zhang X."/>
            <person name="Suruliraj S."/>
            <person name="Warren W."/>
            <person name="Chinwalla A."/>
            <person name="Mardis E.R."/>
            <person name="Wilson R.K."/>
        </authorList>
    </citation>
    <scope>NUCLEOTIDE SEQUENCE [LARGE SCALE GENOMIC DNA]</scope>
    <source>
        <strain evidence="7 8">F0399</strain>
    </source>
</reference>
<evidence type="ECO:0000256" key="3">
    <source>
        <dbReference type="ARBA" id="ARBA00022679"/>
    </source>
</evidence>
<protein>
    <recommendedName>
        <fullName evidence="6">O-GlcNAc transferase C-terminal domain-containing protein</fullName>
    </recommendedName>
</protein>
<dbReference type="Gene3D" id="3.40.50.2000">
    <property type="entry name" value="Glycogen Phosphorylase B"/>
    <property type="match status" value="1"/>
</dbReference>
<dbReference type="InterPro" id="IPR051939">
    <property type="entry name" value="Glycosyltr_41/O-GlcNAc_trsf"/>
</dbReference>
<proteinExistence type="predicted"/>
<keyword evidence="4" id="KW-0677">Repeat</keyword>
<keyword evidence="3" id="KW-0808">Transferase</keyword>
<evidence type="ECO:0000313" key="8">
    <source>
        <dbReference type="Proteomes" id="UP000004633"/>
    </source>
</evidence>
<keyword evidence="8" id="KW-1185">Reference proteome</keyword>
<feature type="domain" description="O-GlcNAc transferase C-terminal" evidence="6">
    <location>
        <begin position="120"/>
        <end position="275"/>
    </location>
</feature>
<sequence>MEKFDAAFSRVQKDLAAQRFAAAHARLRRMNEAHLFPESRRWQYHAMEGHLLHMLGELDAALPHLRASWNIEGAPHAVRVELLSNYLMTLHYAADVSDAFLREEHGAWGRIFGDVPQFSHEKRRRAKIRIGYLSPSLSEHVVLNFAVPLFSGYDRTGFDVRIYSAGGADDDVTDWIAGMVDGYRNLAGMPETAAAAAIHADEIDILFDLAGHTAGGRTLRIAAYKPAPVQITGIGYFDTTGVPAIDYVLGDPVCDPPGMEELFFEKILRLPHTHLCFTPPERFAPYENIVRRPHMPVVFGSFNNFSKITDDTLRLWAEILHAVPEARLVLKNVNADAAAPELMRARAARADIDLRRIDVRSGTRDYLRDYLDVDIILDTYPYQGGGTTCEALLMGLPVVTRAGTRHGARFGTSILYNAGLGELVADTADAYVERAALLARDGELLAALHGAVRRMMRASPLMDGAQYVRDMEAAYETIWEHYLNEEA</sequence>
<dbReference type="Gene3D" id="3.40.50.11380">
    <property type="match status" value="1"/>
</dbReference>
<gene>
    <name evidence="7" type="ORF">HMPREF9555_01659</name>
</gene>
<feature type="domain" description="O-GlcNAc transferase C-terminal" evidence="6">
    <location>
        <begin position="293"/>
        <end position="471"/>
    </location>
</feature>
<evidence type="ECO:0000256" key="5">
    <source>
        <dbReference type="ARBA" id="ARBA00022803"/>
    </source>
</evidence>
<dbReference type="AlphaFoldDB" id="E7N3R9"/>
<dbReference type="Pfam" id="PF13844">
    <property type="entry name" value="Glyco_transf_41"/>
    <property type="match status" value="2"/>
</dbReference>
<dbReference type="STRING" id="749551.HMPREF9555_01659"/>
<dbReference type="Proteomes" id="UP000004633">
    <property type="component" value="Unassembled WGS sequence"/>
</dbReference>
<dbReference type="PANTHER" id="PTHR44835:SF1">
    <property type="entry name" value="PROTEIN O-GLCNAC TRANSFERASE"/>
    <property type="match status" value="1"/>
</dbReference>
<dbReference type="InterPro" id="IPR029489">
    <property type="entry name" value="OGT/SEC/SPY_C"/>
</dbReference>
<keyword evidence="5" id="KW-0802">TPR repeat</keyword>
<comment type="caution">
    <text evidence="7">The sequence shown here is derived from an EMBL/GenBank/DDBJ whole genome shotgun (WGS) entry which is preliminary data.</text>
</comment>
<keyword evidence="2" id="KW-0328">Glycosyltransferase</keyword>
<dbReference type="EMBL" id="AECV01000035">
    <property type="protein sequence ID" value="EFW29254.1"/>
    <property type="molecule type" value="Genomic_DNA"/>
</dbReference>
<evidence type="ECO:0000256" key="1">
    <source>
        <dbReference type="ARBA" id="ARBA00004922"/>
    </source>
</evidence>
<dbReference type="HOGENOM" id="CLU_001721_4_1_9"/>
<evidence type="ECO:0000259" key="6">
    <source>
        <dbReference type="Pfam" id="PF13844"/>
    </source>
</evidence>
<dbReference type="PANTHER" id="PTHR44835">
    <property type="entry name" value="UDP-N-ACETYLGLUCOSAMINE--PEPTIDE N-ACETYLGLUCOSAMINYLTRANSFERASE SPINDLY-RELATED"/>
    <property type="match status" value="1"/>
</dbReference>
<evidence type="ECO:0000256" key="4">
    <source>
        <dbReference type="ARBA" id="ARBA00022737"/>
    </source>
</evidence>
<dbReference type="SUPFAM" id="SSF53756">
    <property type="entry name" value="UDP-Glycosyltransferase/glycogen phosphorylase"/>
    <property type="match status" value="1"/>
</dbReference>
<accession>E7N3R9</accession>
<evidence type="ECO:0000256" key="2">
    <source>
        <dbReference type="ARBA" id="ARBA00022676"/>
    </source>
</evidence>
<evidence type="ECO:0000313" key="7">
    <source>
        <dbReference type="EMBL" id="EFW29254.1"/>
    </source>
</evidence>
<organism evidence="7 8">
    <name type="scientific">Selenomonas artemidis F0399</name>
    <dbReference type="NCBI Taxonomy" id="749551"/>
    <lineage>
        <taxon>Bacteria</taxon>
        <taxon>Bacillati</taxon>
        <taxon>Bacillota</taxon>
        <taxon>Negativicutes</taxon>
        <taxon>Selenomonadales</taxon>
        <taxon>Selenomonadaceae</taxon>
        <taxon>Selenomonas</taxon>
    </lineage>
</organism>
<name>E7N3R9_9FIRM</name>
<dbReference type="GO" id="GO:0016757">
    <property type="term" value="F:glycosyltransferase activity"/>
    <property type="evidence" value="ECO:0007669"/>
    <property type="project" value="UniProtKB-KW"/>
</dbReference>
<comment type="pathway">
    <text evidence="1">Protein modification; protein glycosylation.</text>
</comment>